<dbReference type="RefSeq" id="WP_382377601.1">
    <property type="nucleotide sequence ID" value="NZ_JBHRZI010000027.1"/>
</dbReference>
<dbReference type="CDD" id="cd00093">
    <property type="entry name" value="HTH_XRE"/>
    <property type="match status" value="1"/>
</dbReference>
<dbReference type="SUPFAM" id="SSF101908">
    <property type="entry name" value="Putative isomerase YbhE"/>
    <property type="match status" value="1"/>
</dbReference>
<dbReference type="InterPro" id="IPR049052">
    <property type="entry name" value="nSTAND1"/>
</dbReference>
<dbReference type="SMART" id="SM00530">
    <property type="entry name" value="HTH_XRE"/>
    <property type="match status" value="1"/>
</dbReference>
<gene>
    <name evidence="2" type="ORF">ACFOWZ_31760</name>
</gene>
<dbReference type="SUPFAM" id="SSF52540">
    <property type="entry name" value="P-loop containing nucleoside triphosphate hydrolases"/>
    <property type="match status" value="1"/>
</dbReference>
<sequence>MPRAERPLDDDQTELGRFAADLRRLRDKAGKPSYRELASRAHYSAASLSDAAGGRRLPTLAVTLAYVTACGGDPEEWKERWHAIAAPPGETSQAPYVGLKSFQREDADRFFGREKLTAKLLDLSKKRAFVVVVGASGSGKSSLLRAGLAPRVKNALVFTPGVQPIDECAVRLGQLTGESAVKLVAELADPRALGLRIRQLDEDLVLVIDQFEELFTLAGAAQRDWFIKALLSAPHVVIGVRADFYGHLSRHPELVEAIEGAQVLVGPMTPDELRRAITEPAQRAGATVETALVARLVADVAGQAAALPLVQHALVETWHRRRGMTLSLAGYEEAGGVEHALARTAEAVFGDLSDLQQTAAKQIFLRLIALGEGTEDTKRRAALRHLDPDVLERLAGARLVTLSEQYVELTHEALIRSWPRLRDWVAEDRNALNVHHRLTEAAAAWDGHDPDQLYRGARLADAAALDRDALTPDERAFVDAGVAAEQDRQRAERRRTWRGRAAVVMLNVLMLLMSGTFFIARLSSEEATWQRDGLDALKAANEATTLSVSDPQLALRVGLAAFRLGSYDESVRDQVRDVLLTTYALAGAIRSTDPADKTKDFLAVSPYGKLALSGDRLDGTALWAVSGDTASQVSVLPHIRYAMFSGDERTLVHVGAANTEVRDVSDPSAPRLVSTLPLPLGPTSVSNDGRMLVGVKLERAGDGEPFELDGEPSLWRLTDSGPPVMVPLPCRTTSAPTLRPDGQMLAAVCVDASRREALRIWRIEPDGLHEVFVRFVDPGVTVKYSPTGRFLSVRMPVNPRIEVWDVTDPSAPRTWTEFQEARPGQTKLVFGNADTVVAVLTTDGVVLWDIRFSGAGSRLATFRGFDAFHAELHHRPDHNDFVGAMTPADRQLLRFPVDIDRTAKTLCARGNVTLTDEEWDRYLHGVERVPVC</sequence>
<dbReference type="Pfam" id="PF13560">
    <property type="entry name" value="HTH_31"/>
    <property type="match status" value="1"/>
</dbReference>
<evidence type="ECO:0000313" key="3">
    <source>
        <dbReference type="Proteomes" id="UP001595690"/>
    </source>
</evidence>
<dbReference type="InterPro" id="IPR001387">
    <property type="entry name" value="Cro/C1-type_HTH"/>
</dbReference>
<dbReference type="Pfam" id="PF20703">
    <property type="entry name" value="nSTAND1"/>
    <property type="match status" value="1"/>
</dbReference>
<evidence type="ECO:0000259" key="1">
    <source>
        <dbReference type="SMART" id="SM00530"/>
    </source>
</evidence>
<keyword evidence="3" id="KW-1185">Reference proteome</keyword>
<proteinExistence type="predicted"/>
<evidence type="ECO:0000313" key="2">
    <source>
        <dbReference type="EMBL" id="MFC3896076.1"/>
    </source>
</evidence>
<dbReference type="InterPro" id="IPR027417">
    <property type="entry name" value="P-loop_NTPase"/>
</dbReference>
<dbReference type="InterPro" id="IPR015943">
    <property type="entry name" value="WD40/YVTN_repeat-like_dom_sf"/>
</dbReference>
<accession>A0ABV8C2E5</accession>
<organism evidence="2 3">
    <name type="scientific">Lentzea rhizosphaerae</name>
    <dbReference type="NCBI Taxonomy" id="2041025"/>
    <lineage>
        <taxon>Bacteria</taxon>
        <taxon>Bacillati</taxon>
        <taxon>Actinomycetota</taxon>
        <taxon>Actinomycetes</taxon>
        <taxon>Pseudonocardiales</taxon>
        <taxon>Pseudonocardiaceae</taxon>
        <taxon>Lentzea</taxon>
    </lineage>
</organism>
<dbReference type="EMBL" id="JBHRZI010000027">
    <property type="protein sequence ID" value="MFC3896076.1"/>
    <property type="molecule type" value="Genomic_DNA"/>
</dbReference>
<reference evidence="3" key="1">
    <citation type="journal article" date="2019" name="Int. J. Syst. Evol. Microbiol.">
        <title>The Global Catalogue of Microorganisms (GCM) 10K type strain sequencing project: providing services to taxonomists for standard genome sequencing and annotation.</title>
        <authorList>
            <consortium name="The Broad Institute Genomics Platform"/>
            <consortium name="The Broad Institute Genome Sequencing Center for Infectious Disease"/>
            <person name="Wu L."/>
            <person name="Ma J."/>
        </authorList>
    </citation>
    <scope>NUCLEOTIDE SEQUENCE [LARGE SCALE GENOMIC DNA]</scope>
    <source>
        <strain evidence="3">CGMCC 4.7405</strain>
    </source>
</reference>
<feature type="domain" description="HTH cro/C1-type" evidence="1">
    <location>
        <begin position="21"/>
        <end position="77"/>
    </location>
</feature>
<protein>
    <submittedName>
        <fullName evidence="2">Helix-turn-helix domain-containing protein</fullName>
    </submittedName>
</protein>
<name>A0ABV8C2E5_9PSEU</name>
<comment type="caution">
    <text evidence="2">The sequence shown here is derived from an EMBL/GenBank/DDBJ whole genome shotgun (WGS) entry which is preliminary data.</text>
</comment>
<dbReference type="Gene3D" id="2.130.10.10">
    <property type="entry name" value="YVTN repeat-like/Quinoprotein amine dehydrogenase"/>
    <property type="match status" value="1"/>
</dbReference>
<dbReference type="Proteomes" id="UP001595690">
    <property type="component" value="Unassembled WGS sequence"/>
</dbReference>
<dbReference type="Gene3D" id="3.40.50.300">
    <property type="entry name" value="P-loop containing nucleotide triphosphate hydrolases"/>
    <property type="match status" value="1"/>
</dbReference>